<evidence type="ECO:0000313" key="1">
    <source>
        <dbReference type="EMBL" id="REF96185.1"/>
    </source>
</evidence>
<comment type="caution">
    <text evidence="1">The sequence shown here is derived from an EMBL/GenBank/DDBJ whole genome shotgun (WGS) entry which is preliminary data.</text>
</comment>
<protein>
    <submittedName>
        <fullName evidence="1">Uncharacterized protein</fullName>
    </submittedName>
</protein>
<organism evidence="1 2">
    <name type="scientific">Asanoa ferruginea</name>
    <dbReference type="NCBI Taxonomy" id="53367"/>
    <lineage>
        <taxon>Bacteria</taxon>
        <taxon>Bacillati</taxon>
        <taxon>Actinomycetota</taxon>
        <taxon>Actinomycetes</taxon>
        <taxon>Micromonosporales</taxon>
        <taxon>Micromonosporaceae</taxon>
        <taxon>Asanoa</taxon>
    </lineage>
</organism>
<reference evidence="1 2" key="1">
    <citation type="submission" date="2018-08" db="EMBL/GenBank/DDBJ databases">
        <title>Sequencing the genomes of 1000 actinobacteria strains.</title>
        <authorList>
            <person name="Klenk H.-P."/>
        </authorList>
    </citation>
    <scope>NUCLEOTIDE SEQUENCE [LARGE SCALE GENOMIC DNA]</scope>
    <source>
        <strain evidence="1 2">DSM 44099</strain>
    </source>
</reference>
<accession>A0A3D9ZFY5</accession>
<name>A0A3D9ZFY5_9ACTN</name>
<dbReference type="Gene3D" id="3.30.870.10">
    <property type="entry name" value="Endonuclease Chain A"/>
    <property type="match status" value="1"/>
</dbReference>
<gene>
    <name evidence="1" type="ORF">DFJ67_2157</name>
</gene>
<keyword evidence="2" id="KW-1185">Reference proteome</keyword>
<dbReference type="Proteomes" id="UP000256913">
    <property type="component" value="Unassembled WGS sequence"/>
</dbReference>
<evidence type="ECO:0000313" key="2">
    <source>
        <dbReference type="Proteomes" id="UP000256913"/>
    </source>
</evidence>
<dbReference type="AlphaFoldDB" id="A0A3D9ZFY5"/>
<dbReference type="EMBL" id="QUMQ01000001">
    <property type="protein sequence ID" value="REF96185.1"/>
    <property type="molecule type" value="Genomic_DNA"/>
</dbReference>
<proteinExistence type="predicted"/>
<sequence length="877" mass="94982">MSGVAHTIRSPLTLLEQWRDRADRAPLREMIIMGYTVDLSFLEKFVVPTARGLGARITVLGDPAQAVHDDVDVRRAGTAYQHGHAACRRAFHPKLVVLAGDEDNALAVGSGNPTLSGWGYNRELWVIAHGSREVGPQLIADVADWLQELPTVVTIASWIAGTLQAVADQIRPTSIDTRWASTRAYGNLLRPLLERIPDQSVEELRLAAPFFDPPAEAVKALVMRTRPRVARIAVQPSAARFDGAAIAQATSSAGNVEFRLVQPGALRHGKLIEWEAGGSVAGMTGSANITSSALLMTTSGGGNCELTVVAPHFSPLLPDGDLTADIVFRTMAADPLPPTASEGSAPALLGCAITDGILVVELASPAIDPILIEFSPSAVPGSWETAGTIAAGLSKARFLVPEVSGGAIRAVIDVNGTRHESTVVFITDPIRCRPRSDIPDEPRLSRAYETDDLFTDPLIAQRFTVDLERLVELVSATNTPAPASSNKRLDVREASADRWADYLDACDRRLGPALSQLIFPRRLSATVTTSSADWAIDDTDDNEVTDDEDETVLDDIAQDHATFSARSDAAIRPDQRRRYRRFGAQWAAFATGPRAQHANRSSLPPIYIRMTIAALYLTLLAEGVWREDEDWRRDLRWLVWALIPDDEVLDELPAEAFDHLFALLAVAMATLRQGTTLYGGRQGDLYATDAWRDASEWVAEANAELAEERLLPSTRPYAIVSSPVEVWDTILLAGQTKLDPYAEARENLAEAGLNARREADIWWVDGPGNAYHTAARAVTALSRVSGHAVVVARSARQTVLIALANNVMALADQARVWRIYPLSSTRTPVSLTSGSPGPPPGAQVIPFARQTPAEVRNLSDLVGVDLTAVAERIRSTL</sequence>